<name>A0A8S1QAI6_9CILI</name>
<dbReference type="PANTHER" id="PTHR31308">
    <property type="match status" value="1"/>
</dbReference>
<feature type="domain" description="Glycoside hydrolase family 5" evidence="2">
    <location>
        <begin position="64"/>
        <end position="369"/>
    </location>
</feature>
<dbReference type="InterPro" id="IPR052066">
    <property type="entry name" value="Glycosphingolipid_Hydrolases"/>
</dbReference>
<dbReference type="InterPro" id="IPR001547">
    <property type="entry name" value="Glyco_hydro_5"/>
</dbReference>
<gene>
    <name evidence="3" type="ORF">PSON_ATCC_30995.1.T0980032</name>
</gene>
<evidence type="ECO:0000256" key="1">
    <source>
        <dbReference type="ARBA" id="ARBA00022801"/>
    </source>
</evidence>
<dbReference type="EMBL" id="CAJJDN010000098">
    <property type="protein sequence ID" value="CAD8111370.1"/>
    <property type="molecule type" value="Genomic_DNA"/>
</dbReference>
<accession>A0A8S1QAI6</accession>
<sequence length="926" mass="108624">MIFLLCIIGIALSSVHINKHGNFVDDTGAIRIFHGFNVVYKPPPYFPITDHFDVMTSFSDEDCQLLISLGFNVIRLHVAFEAGMPQRGIINDEYLLHIRDIVRMAAKYNIYVILDAHQDLLNRQFCGEGFPDWAVTKIDFPAPQNIQLRLDEQGYPLIEDCLKQDNFAKFYLTSDVGRNLESILKNENGVADMFGLFWKRVAELHKTEWNVLGYEIMNEPASGNYQRNKFQYLWPGWANKHLIMPFYQIINKYIRQADTEKLVFFEPYFTDVLGGGFRHNVGGRKYQKKEVLSYHLYCGIENVSKFLCKQLYNLMYPLKKLNINHLGTGAMLTEFGALPNQPFAKDILNSLLYKADKYLQSWAYWQYKGYNDFTTASNMYDEGIFNQDGSLQNYKIEALVRPYAQQICASKVHYSKFNSKKQEFTLKYDSNKKCETVIYIPNINAFQKRKLLITILRQQQVQSGKRFWSCQIAHISNEYQQMIIIFNYLISIVLCEFQNGYYIDKNQTVKIFHGINLNDYPQTNINEEDFIALSKIGFNLIRISVFFDQLIPNQPISLQNVTYNSSYLTTLQKIVQLANQHNFYVIFVADHLLLNRQFCGYGFPDWAIQRLNFPLPYDNSGKLKFDLYPNKDQCATNFNSFIKTDDVGNNFENLYKNVNNLTDFFGLFWQKIAEKMKNEENIIGYDILNNPSCGNYYKTYYQCIWPGWNNRQMIMPFYQKINSYIRNVEKNKIVFYQTQDTDFIGSGFDNNINGSDYHKRESYSYRITYSSEYFKQLATNLNYYSMWLESRVGKHAQVSTFLAEFSGNDDYLISRILDYADFFQSSWTYKGSISQALNLTELKRPYAQSICAEQVLHHQYDSINSIFKLQFTIKNECSTLLFIPFDYGYSCTNCILRFHDKRIFEIKLTTNLQSKKVNLILWKKLT</sequence>
<evidence type="ECO:0000313" key="3">
    <source>
        <dbReference type="EMBL" id="CAD8111370.1"/>
    </source>
</evidence>
<evidence type="ECO:0000259" key="2">
    <source>
        <dbReference type="Pfam" id="PF00150"/>
    </source>
</evidence>
<proteinExistence type="predicted"/>
<dbReference type="GO" id="GO:0000272">
    <property type="term" value="P:polysaccharide catabolic process"/>
    <property type="evidence" value="ECO:0007669"/>
    <property type="project" value="InterPro"/>
</dbReference>
<comment type="caution">
    <text evidence="3">The sequence shown here is derived from an EMBL/GenBank/DDBJ whole genome shotgun (WGS) entry which is preliminary data.</text>
</comment>
<evidence type="ECO:0000313" key="4">
    <source>
        <dbReference type="Proteomes" id="UP000692954"/>
    </source>
</evidence>
<organism evidence="3 4">
    <name type="scientific">Paramecium sonneborni</name>
    <dbReference type="NCBI Taxonomy" id="65129"/>
    <lineage>
        <taxon>Eukaryota</taxon>
        <taxon>Sar</taxon>
        <taxon>Alveolata</taxon>
        <taxon>Ciliophora</taxon>
        <taxon>Intramacronucleata</taxon>
        <taxon>Oligohymenophorea</taxon>
        <taxon>Peniculida</taxon>
        <taxon>Parameciidae</taxon>
        <taxon>Paramecium</taxon>
    </lineage>
</organism>
<dbReference type="GO" id="GO:0004553">
    <property type="term" value="F:hydrolase activity, hydrolyzing O-glycosyl compounds"/>
    <property type="evidence" value="ECO:0007669"/>
    <property type="project" value="InterPro"/>
</dbReference>
<keyword evidence="1" id="KW-0378">Hydrolase</keyword>
<dbReference type="AlphaFoldDB" id="A0A8S1QAI6"/>
<keyword evidence="4" id="KW-1185">Reference proteome</keyword>
<dbReference type="PANTHER" id="PTHR31308:SF3">
    <property type="entry name" value="ENDOGLYCOCERAMIDASE"/>
    <property type="match status" value="1"/>
</dbReference>
<dbReference type="Proteomes" id="UP000692954">
    <property type="component" value="Unassembled WGS sequence"/>
</dbReference>
<protein>
    <recommendedName>
        <fullName evidence="2">Glycoside hydrolase family 5 domain-containing protein</fullName>
    </recommendedName>
</protein>
<feature type="domain" description="Glycoside hydrolase family 5" evidence="2">
    <location>
        <begin position="511"/>
        <end position="740"/>
    </location>
</feature>
<dbReference type="Pfam" id="PF00150">
    <property type="entry name" value="Cellulase"/>
    <property type="match status" value="2"/>
</dbReference>
<dbReference type="OrthoDB" id="1887033at2759"/>
<reference evidence="3" key="1">
    <citation type="submission" date="2021-01" db="EMBL/GenBank/DDBJ databases">
        <authorList>
            <consortium name="Genoscope - CEA"/>
            <person name="William W."/>
        </authorList>
    </citation>
    <scope>NUCLEOTIDE SEQUENCE</scope>
</reference>